<feature type="compositionally biased region" description="Basic and acidic residues" evidence="1">
    <location>
        <begin position="69"/>
        <end position="82"/>
    </location>
</feature>
<proteinExistence type="predicted"/>
<keyword evidence="3" id="KW-1185">Reference proteome</keyword>
<feature type="region of interest" description="Disordered" evidence="1">
    <location>
        <begin position="47"/>
        <end position="108"/>
    </location>
</feature>
<organism evidence="2 3">
    <name type="scientific">Penicillium malachiteum</name>
    <dbReference type="NCBI Taxonomy" id="1324776"/>
    <lineage>
        <taxon>Eukaryota</taxon>
        <taxon>Fungi</taxon>
        <taxon>Dikarya</taxon>
        <taxon>Ascomycota</taxon>
        <taxon>Pezizomycotina</taxon>
        <taxon>Eurotiomycetes</taxon>
        <taxon>Eurotiomycetidae</taxon>
        <taxon>Eurotiales</taxon>
        <taxon>Aspergillaceae</taxon>
        <taxon>Penicillium</taxon>
    </lineage>
</organism>
<comment type="caution">
    <text evidence="2">The sequence shown here is derived from an EMBL/GenBank/DDBJ whole genome shotgun (WGS) entry which is preliminary data.</text>
</comment>
<evidence type="ECO:0000313" key="2">
    <source>
        <dbReference type="EMBL" id="KAJ5709943.1"/>
    </source>
</evidence>
<evidence type="ECO:0000256" key="1">
    <source>
        <dbReference type="SAM" id="MobiDB-lite"/>
    </source>
</evidence>
<dbReference type="AlphaFoldDB" id="A0AAD6MSG3"/>
<reference evidence="2" key="2">
    <citation type="submission" date="2023-01" db="EMBL/GenBank/DDBJ databases">
        <authorList>
            <person name="Petersen C."/>
        </authorList>
    </citation>
    <scope>NUCLEOTIDE SEQUENCE</scope>
    <source>
        <strain evidence="2">IBT 17514</strain>
    </source>
</reference>
<accession>A0AAD6MSG3</accession>
<sequence>MPSHTVVVRSPQNNRGSNEEAYVYRKFNNLSLADRYAPGRSYAPGEHYVSSEPNGHLSRPAPPTYYGPHFKEKGPRQEEIWNERGSTTVWRPSDPLPPKKSKPREETFGRAHSIGENRRVRQLSVPYEKRPNPYPPRVNANYKLYKDPSGDERKAMRDIIKPATKVKVGQYYEPKEAGKKIIEAGIDAAMRGRTMGNMAAQTRVGFSQKYPQFYETFDAVESHRTPVTHENKSAENFRQKETIFRKGLRRGRGRNSVGLGSEYYRCIEGP</sequence>
<dbReference type="EMBL" id="JAQJAN010000017">
    <property type="protein sequence ID" value="KAJ5709943.1"/>
    <property type="molecule type" value="Genomic_DNA"/>
</dbReference>
<feature type="region of interest" description="Disordered" evidence="1">
    <location>
        <begin position="1"/>
        <end position="20"/>
    </location>
</feature>
<dbReference type="Proteomes" id="UP001215712">
    <property type="component" value="Unassembled WGS sequence"/>
</dbReference>
<name>A0AAD6MSG3_9EURO</name>
<protein>
    <submittedName>
        <fullName evidence="2">Uncharacterized protein</fullName>
    </submittedName>
</protein>
<gene>
    <name evidence="2" type="ORF">N7493_009535</name>
</gene>
<reference evidence="2" key="1">
    <citation type="journal article" date="2023" name="IMA Fungus">
        <title>Comparative genomic study of the Penicillium genus elucidates a diverse pangenome and 15 lateral gene transfer events.</title>
        <authorList>
            <person name="Petersen C."/>
            <person name="Sorensen T."/>
            <person name="Nielsen M.R."/>
            <person name="Sondergaard T.E."/>
            <person name="Sorensen J.L."/>
            <person name="Fitzpatrick D.A."/>
            <person name="Frisvad J.C."/>
            <person name="Nielsen K.L."/>
        </authorList>
    </citation>
    <scope>NUCLEOTIDE SEQUENCE</scope>
    <source>
        <strain evidence="2">IBT 17514</strain>
    </source>
</reference>
<evidence type="ECO:0000313" key="3">
    <source>
        <dbReference type="Proteomes" id="UP001215712"/>
    </source>
</evidence>
<feature type="region of interest" description="Disordered" evidence="1">
    <location>
        <begin position="127"/>
        <end position="150"/>
    </location>
</feature>